<dbReference type="AlphaFoldDB" id="A0A814PFU0"/>
<keyword evidence="2" id="KW-0472">Membrane</keyword>
<gene>
    <name evidence="3" type="ORF">IZO911_LOCUS23275</name>
</gene>
<feature type="compositionally biased region" description="Basic and acidic residues" evidence="1">
    <location>
        <begin position="12"/>
        <end position="26"/>
    </location>
</feature>
<feature type="transmembrane region" description="Helical" evidence="2">
    <location>
        <begin position="46"/>
        <end position="70"/>
    </location>
</feature>
<feature type="region of interest" description="Disordered" evidence="1">
    <location>
        <begin position="1"/>
        <end position="26"/>
    </location>
</feature>
<evidence type="ECO:0000256" key="1">
    <source>
        <dbReference type="SAM" id="MobiDB-lite"/>
    </source>
</evidence>
<name>A0A814PFU0_9BILA</name>
<dbReference type="EMBL" id="CAJNOE010000267">
    <property type="protein sequence ID" value="CAF1105285.1"/>
    <property type="molecule type" value="Genomic_DNA"/>
</dbReference>
<proteinExistence type="predicted"/>
<protein>
    <submittedName>
        <fullName evidence="3">Uncharacterized protein</fullName>
    </submittedName>
</protein>
<reference evidence="3" key="1">
    <citation type="submission" date="2021-02" db="EMBL/GenBank/DDBJ databases">
        <authorList>
            <person name="Nowell W R."/>
        </authorList>
    </citation>
    <scope>NUCLEOTIDE SEQUENCE</scope>
</reference>
<evidence type="ECO:0000313" key="3">
    <source>
        <dbReference type="EMBL" id="CAF1105285.1"/>
    </source>
</evidence>
<organism evidence="3 4">
    <name type="scientific">Adineta steineri</name>
    <dbReference type="NCBI Taxonomy" id="433720"/>
    <lineage>
        <taxon>Eukaryota</taxon>
        <taxon>Metazoa</taxon>
        <taxon>Spiralia</taxon>
        <taxon>Gnathifera</taxon>
        <taxon>Rotifera</taxon>
        <taxon>Eurotatoria</taxon>
        <taxon>Bdelloidea</taxon>
        <taxon>Adinetida</taxon>
        <taxon>Adinetidae</taxon>
        <taxon>Adineta</taxon>
    </lineage>
</organism>
<evidence type="ECO:0000256" key="2">
    <source>
        <dbReference type="SAM" id="Phobius"/>
    </source>
</evidence>
<sequence length="232" mass="25067">MKHYQRSVWEPKFNDTESEKNNNDQKLHDWINSSDNSGRPYCSKPFLLGMGTAALLVSVAFATILALYFVKSAFNINLITNGDAETGSCQGSSGITSPIGWNYNGPITQVIYSDPAFVGMASSDPGPSDRGQCYFYGQVSASTSMWQTINLINEVSPLLIDSQTVKFNLSAWIGGCTTQDDTTIVSLTFNDANNTMAGNITSIGPVYAVDRSSLTSLILSRLTISCPSALVQ</sequence>
<keyword evidence="2" id="KW-0812">Transmembrane</keyword>
<dbReference type="Proteomes" id="UP000663860">
    <property type="component" value="Unassembled WGS sequence"/>
</dbReference>
<evidence type="ECO:0000313" key="4">
    <source>
        <dbReference type="Proteomes" id="UP000663860"/>
    </source>
</evidence>
<accession>A0A814PFU0</accession>
<comment type="caution">
    <text evidence="3">The sequence shown here is derived from an EMBL/GenBank/DDBJ whole genome shotgun (WGS) entry which is preliminary data.</text>
</comment>
<keyword evidence="2" id="KW-1133">Transmembrane helix</keyword>